<proteinExistence type="predicted"/>
<comment type="caution">
    <text evidence="1">The sequence shown here is derived from an EMBL/GenBank/DDBJ whole genome shotgun (WGS) entry which is preliminary data.</text>
</comment>
<organism evidence="1 2">
    <name type="scientific">Halarchaeum acidiphilum MH1-52-1</name>
    <dbReference type="NCBI Taxonomy" id="1261545"/>
    <lineage>
        <taxon>Archaea</taxon>
        <taxon>Methanobacteriati</taxon>
        <taxon>Methanobacteriota</taxon>
        <taxon>Stenosarchaea group</taxon>
        <taxon>Halobacteria</taxon>
        <taxon>Halobacteriales</taxon>
        <taxon>Halobacteriaceae</taxon>
    </lineage>
</organism>
<reference evidence="1 2" key="1">
    <citation type="submission" date="2013-09" db="EMBL/GenBank/DDBJ databases">
        <title>Whole genome sequencing of Halarchaeum acidiphilum strain MH1-52-1.</title>
        <authorList>
            <person name="Shimane Y."/>
            <person name="Minegishi H."/>
            <person name="Nishi S."/>
            <person name="Echigo A."/>
            <person name="Shuto A."/>
            <person name="Konishi M."/>
            <person name="Ito T."/>
            <person name="Ohkuma M."/>
            <person name="Ohta Y."/>
            <person name="Nagano Y."/>
            <person name="Tsubouchi T."/>
            <person name="Mori K."/>
            <person name="Usui K."/>
            <person name="Kamekura M."/>
            <person name="Usami R."/>
            <person name="Takaki Y."/>
            <person name="Hatada Y."/>
        </authorList>
    </citation>
    <scope>NUCLEOTIDE SEQUENCE [LARGE SCALE GENOMIC DNA]</scope>
    <source>
        <strain evidence="1 2">JCM 16109</strain>
    </source>
</reference>
<keyword evidence="2" id="KW-1185">Reference proteome</keyword>
<dbReference type="Proteomes" id="UP000016986">
    <property type="component" value="Unassembled WGS sequence"/>
</dbReference>
<evidence type="ECO:0000313" key="1">
    <source>
        <dbReference type="EMBL" id="GAD51900.1"/>
    </source>
</evidence>
<gene>
    <name evidence="1" type="ORF">MBEHAL_0660</name>
</gene>
<dbReference type="EMBL" id="BATA01000010">
    <property type="protein sequence ID" value="GAD51900.1"/>
    <property type="molecule type" value="Genomic_DNA"/>
</dbReference>
<name>U2YSC8_9EURY</name>
<evidence type="ECO:0000313" key="2">
    <source>
        <dbReference type="Proteomes" id="UP000016986"/>
    </source>
</evidence>
<dbReference type="AlphaFoldDB" id="U2YSC8"/>
<protein>
    <submittedName>
        <fullName evidence="1">Uncharacterized protein</fullName>
    </submittedName>
</protein>
<accession>U2YSC8</accession>
<sequence>MVRPPLVIVSDRHVRTRIITRCGHKHTDRFSKRPMLFPYCRVLLSLPKRFVSV</sequence>